<dbReference type="RefSeq" id="WP_015204174.1">
    <property type="nucleotide sequence ID" value="NC_019753.1"/>
</dbReference>
<keyword evidence="2" id="KW-1185">Reference proteome</keyword>
<sequence>MTQQLVLEQGRSQIYSPGLPLAVYREVAAHLRQVEGVNTGLLPQQSQKFDYNDSQIGALWIEFSVVADAASREQVEQILAYYGDRYSPWEKFD</sequence>
<accession>K9W145</accession>
<evidence type="ECO:0000313" key="2">
    <source>
        <dbReference type="Proteomes" id="UP000010472"/>
    </source>
</evidence>
<dbReference type="KEGG" id="cep:Cri9333_3236"/>
<evidence type="ECO:0000313" key="1">
    <source>
        <dbReference type="EMBL" id="AFZ14068.1"/>
    </source>
</evidence>
<proteinExistence type="predicted"/>
<protein>
    <submittedName>
        <fullName evidence="1">Uncharacterized protein</fullName>
    </submittedName>
</protein>
<dbReference type="Proteomes" id="UP000010472">
    <property type="component" value="Chromosome"/>
</dbReference>
<dbReference type="PATRIC" id="fig|1173022.3.peg.3498"/>
<reference evidence="1 2" key="1">
    <citation type="submission" date="2012-06" db="EMBL/GenBank/DDBJ databases">
        <title>Finished chromosome of genome of Crinalium epipsammum PCC 9333.</title>
        <authorList>
            <consortium name="US DOE Joint Genome Institute"/>
            <person name="Gugger M."/>
            <person name="Coursin T."/>
            <person name="Rippka R."/>
            <person name="Tandeau De Marsac N."/>
            <person name="Huntemann M."/>
            <person name="Wei C.-L."/>
            <person name="Han J."/>
            <person name="Detter J.C."/>
            <person name="Han C."/>
            <person name="Tapia R."/>
            <person name="Davenport K."/>
            <person name="Daligault H."/>
            <person name="Erkkila T."/>
            <person name="Gu W."/>
            <person name="Munk A.C.C."/>
            <person name="Teshima H."/>
            <person name="Xu Y."/>
            <person name="Chain P."/>
            <person name="Chen A."/>
            <person name="Krypides N."/>
            <person name="Mavromatis K."/>
            <person name="Markowitz V."/>
            <person name="Szeto E."/>
            <person name="Ivanova N."/>
            <person name="Mikhailova N."/>
            <person name="Ovchinnikova G."/>
            <person name="Pagani I."/>
            <person name="Pati A."/>
            <person name="Goodwin L."/>
            <person name="Peters L."/>
            <person name="Pitluck S."/>
            <person name="Woyke T."/>
            <person name="Kerfeld C."/>
        </authorList>
    </citation>
    <scope>NUCLEOTIDE SEQUENCE [LARGE SCALE GENOMIC DNA]</scope>
    <source>
        <strain evidence="1 2">PCC 9333</strain>
    </source>
</reference>
<dbReference type="EMBL" id="CP003620">
    <property type="protein sequence ID" value="AFZ14068.1"/>
    <property type="molecule type" value="Genomic_DNA"/>
</dbReference>
<dbReference type="AlphaFoldDB" id="K9W145"/>
<name>K9W145_9CYAN</name>
<dbReference type="HOGENOM" id="CLU_171088_0_0_3"/>
<gene>
    <name evidence="1" type="ORF">Cri9333_3236</name>
</gene>
<dbReference type="STRING" id="1173022.Cri9333_3236"/>
<dbReference type="OrthoDB" id="514866at2"/>
<dbReference type="eggNOG" id="ENOG50331IB">
    <property type="taxonomic scope" value="Bacteria"/>
</dbReference>
<organism evidence="1 2">
    <name type="scientific">Crinalium epipsammum PCC 9333</name>
    <dbReference type="NCBI Taxonomy" id="1173022"/>
    <lineage>
        <taxon>Bacteria</taxon>
        <taxon>Bacillati</taxon>
        <taxon>Cyanobacteriota</taxon>
        <taxon>Cyanophyceae</taxon>
        <taxon>Gomontiellales</taxon>
        <taxon>Gomontiellaceae</taxon>
        <taxon>Crinalium</taxon>
    </lineage>
</organism>